<reference evidence="4" key="1">
    <citation type="submission" date="2016-10" db="EMBL/GenBank/DDBJ databases">
        <authorList>
            <person name="Varghese N."/>
            <person name="Submissions S."/>
        </authorList>
    </citation>
    <scope>NUCLEOTIDE SEQUENCE [LARGE SCALE GENOMIC DNA]</scope>
    <source>
        <strain evidence="4">DSM 45004</strain>
    </source>
</reference>
<evidence type="ECO:0000256" key="1">
    <source>
        <dbReference type="SAM" id="Phobius"/>
    </source>
</evidence>
<accession>A0A1I1ZDE1</accession>
<proteinExistence type="predicted"/>
<dbReference type="AlphaFoldDB" id="A0A1I1ZDE1"/>
<evidence type="ECO:0000313" key="3">
    <source>
        <dbReference type="EMBL" id="SFE29348.1"/>
    </source>
</evidence>
<keyword evidence="1" id="KW-0472">Membrane</keyword>
<dbReference type="Proteomes" id="UP000198716">
    <property type="component" value="Unassembled WGS sequence"/>
</dbReference>
<protein>
    <submittedName>
        <fullName evidence="3">Putative membrane protein</fullName>
    </submittedName>
</protein>
<dbReference type="InterPro" id="IPR018649">
    <property type="entry name" value="SHOCT"/>
</dbReference>
<sequence>MMYGYGPGFVWMLVFSLVWIALVVLIIWAVVRLVQDQRVRRGDPEPRVDEPEEILARRYARGELGTEEYQRMRAELGERRRPD</sequence>
<evidence type="ECO:0000259" key="2">
    <source>
        <dbReference type="Pfam" id="PF09851"/>
    </source>
</evidence>
<keyword evidence="1" id="KW-0812">Transmembrane</keyword>
<dbReference type="Pfam" id="PF09851">
    <property type="entry name" value="SHOCT"/>
    <property type="match status" value="1"/>
</dbReference>
<name>A0A1I1ZDE1_9ACTN</name>
<keyword evidence="1" id="KW-1133">Transmembrane helix</keyword>
<organism evidence="3 4">
    <name type="scientific">Actinopolyspora alba</name>
    <dbReference type="NCBI Taxonomy" id="673379"/>
    <lineage>
        <taxon>Bacteria</taxon>
        <taxon>Bacillati</taxon>
        <taxon>Actinomycetota</taxon>
        <taxon>Actinomycetes</taxon>
        <taxon>Actinopolysporales</taxon>
        <taxon>Actinopolysporaceae</taxon>
        <taxon>Actinopolyspora</taxon>
        <taxon>Actinopolyspora alba group</taxon>
    </lineage>
</organism>
<keyword evidence="4" id="KW-1185">Reference proteome</keyword>
<evidence type="ECO:0000313" key="4">
    <source>
        <dbReference type="Proteomes" id="UP000198716"/>
    </source>
</evidence>
<gene>
    <name evidence="3" type="ORF">SAMN04487819_110186</name>
</gene>
<dbReference type="RefSeq" id="WP_092928203.1">
    <property type="nucleotide sequence ID" value="NZ_FOMZ01000010.1"/>
</dbReference>
<dbReference type="EMBL" id="FOMZ01000010">
    <property type="protein sequence ID" value="SFE29348.1"/>
    <property type="molecule type" value="Genomic_DNA"/>
</dbReference>
<feature type="transmembrane region" description="Helical" evidence="1">
    <location>
        <begin position="12"/>
        <end position="31"/>
    </location>
</feature>
<feature type="domain" description="SHOCT" evidence="2">
    <location>
        <begin position="50"/>
        <end position="76"/>
    </location>
</feature>